<keyword evidence="1" id="KW-0614">Plasmid</keyword>
<reference evidence="1 2" key="1">
    <citation type="journal article" date="2012" name="PLoS ONE">
        <title>Genome sequence and transcriptome analysis of the radioresistant bacterium Deinococcus gobiensis: insights into the extreme environmental adaptations.</title>
        <authorList>
            <person name="Yuan M."/>
            <person name="Chen M."/>
            <person name="Zhang W."/>
            <person name="Lu W."/>
            <person name="Wang J."/>
            <person name="Yang M."/>
            <person name="Zhao P."/>
            <person name="Tang R."/>
            <person name="Li X."/>
            <person name="Hao Y."/>
            <person name="Zhou Z."/>
            <person name="Zhan Y."/>
            <person name="Yu H."/>
            <person name="Teng C."/>
            <person name="Yan Y."/>
            <person name="Ping S."/>
            <person name="Wang Y."/>
            <person name="Lin M."/>
        </authorList>
    </citation>
    <scope>NUCLEOTIDE SEQUENCE [LARGE SCALE GENOMIC DNA]</scope>
    <source>
        <strain evidence="2">DSM 21396 / JCM 16679 / CGMCC 1.7299 / I-0</strain>
        <plasmid evidence="1">P3</plasmid>
    </source>
</reference>
<protein>
    <submittedName>
        <fullName evidence="1">Uncharacterized protein</fullName>
    </submittedName>
</protein>
<dbReference type="KEGG" id="dgo:DGo_PC0215"/>
<dbReference type="EMBL" id="CP002194">
    <property type="protein sequence ID" value="AFD28007.1"/>
    <property type="molecule type" value="Genomic_DNA"/>
</dbReference>
<keyword evidence="2" id="KW-1185">Reference proteome</keyword>
<organism evidence="1 2">
    <name type="scientific">Deinococcus gobiensis (strain DSM 21396 / JCM 16679 / CGMCC 1.7299 / I-0)</name>
    <dbReference type="NCBI Taxonomy" id="745776"/>
    <lineage>
        <taxon>Bacteria</taxon>
        <taxon>Thermotogati</taxon>
        <taxon>Deinococcota</taxon>
        <taxon>Deinococci</taxon>
        <taxon>Deinococcales</taxon>
        <taxon>Deinococcaceae</taxon>
        <taxon>Deinococcus</taxon>
    </lineage>
</organism>
<evidence type="ECO:0000313" key="1">
    <source>
        <dbReference type="EMBL" id="AFD28007.1"/>
    </source>
</evidence>
<geneLocation type="plasmid" evidence="1 2">
    <name>P3</name>
</geneLocation>
<dbReference type="AlphaFoldDB" id="H8H3B0"/>
<sequence>MAESGYGSGTARRHFPDSAKSVLWSVLCSNASGHQKFVRGNRRMS</sequence>
<dbReference type="Proteomes" id="UP000007575">
    <property type="component" value="Plasmid P3"/>
</dbReference>
<accession>H8H3B0</accession>
<name>H8H3B0_DEIGI</name>
<evidence type="ECO:0000313" key="2">
    <source>
        <dbReference type="Proteomes" id="UP000007575"/>
    </source>
</evidence>
<dbReference type="HOGENOM" id="CLU_3198864_0_0_0"/>
<gene>
    <name evidence="1" type="ordered locus">DGo_PC0215</name>
</gene>
<proteinExistence type="predicted"/>